<dbReference type="Proteomes" id="UP000223913">
    <property type="component" value="Unassembled WGS sequence"/>
</dbReference>
<evidence type="ECO:0000313" key="5">
    <source>
        <dbReference type="EMBL" id="PHN01377.1"/>
    </source>
</evidence>
<evidence type="ECO:0000256" key="3">
    <source>
        <dbReference type="ARBA" id="ARBA00022842"/>
    </source>
</evidence>
<dbReference type="GO" id="GO:0006020">
    <property type="term" value="P:inositol metabolic process"/>
    <property type="evidence" value="ECO:0007669"/>
    <property type="project" value="TreeGrafter"/>
</dbReference>
<proteinExistence type="predicted"/>
<dbReference type="Gene3D" id="3.30.540.10">
    <property type="entry name" value="Fructose-1,6-Bisphosphatase, subunit A, domain 1"/>
    <property type="match status" value="1"/>
</dbReference>
<evidence type="ECO:0000256" key="1">
    <source>
        <dbReference type="ARBA" id="ARBA00022723"/>
    </source>
</evidence>
<feature type="binding site" evidence="4">
    <location>
        <position position="92"/>
    </location>
    <ligand>
        <name>Mg(2+)</name>
        <dbReference type="ChEBI" id="CHEBI:18420"/>
        <label>1</label>
        <note>catalytic</note>
    </ligand>
</feature>
<evidence type="ECO:0000313" key="6">
    <source>
        <dbReference type="Proteomes" id="UP000223913"/>
    </source>
</evidence>
<dbReference type="GO" id="GO:0007165">
    <property type="term" value="P:signal transduction"/>
    <property type="evidence" value="ECO:0007669"/>
    <property type="project" value="TreeGrafter"/>
</dbReference>
<name>A0A2D0MYS6_FLAN2</name>
<dbReference type="GO" id="GO:0046872">
    <property type="term" value="F:metal ion binding"/>
    <property type="evidence" value="ECO:0007669"/>
    <property type="project" value="UniProtKB-KW"/>
</dbReference>
<evidence type="ECO:0000256" key="2">
    <source>
        <dbReference type="ARBA" id="ARBA00022801"/>
    </source>
</evidence>
<keyword evidence="1 4" id="KW-0479">Metal-binding</keyword>
<dbReference type="InterPro" id="IPR000760">
    <property type="entry name" value="Inositol_monophosphatase-like"/>
</dbReference>
<dbReference type="PANTHER" id="PTHR20854:SF4">
    <property type="entry name" value="INOSITOL-1-MONOPHOSPHATASE-RELATED"/>
    <property type="match status" value="1"/>
</dbReference>
<dbReference type="PRINTS" id="PR00377">
    <property type="entry name" value="IMPHPHTASES"/>
</dbReference>
<comment type="cofactor">
    <cofactor evidence="4">
        <name>Mg(2+)</name>
        <dbReference type="ChEBI" id="CHEBI:18420"/>
    </cofactor>
</comment>
<dbReference type="PANTHER" id="PTHR20854">
    <property type="entry name" value="INOSITOL MONOPHOSPHATASE"/>
    <property type="match status" value="1"/>
</dbReference>
<organism evidence="5 6">
    <name type="scientific">Flavilitoribacter nigricans (strain ATCC 23147 / DSM 23189 / NBRC 102662 / NCIMB 1420 / SS-2)</name>
    <name type="common">Lewinella nigricans</name>
    <dbReference type="NCBI Taxonomy" id="1122177"/>
    <lineage>
        <taxon>Bacteria</taxon>
        <taxon>Pseudomonadati</taxon>
        <taxon>Bacteroidota</taxon>
        <taxon>Saprospiria</taxon>
        <taxon>Saprospirales</taxon>
        <taxon>Lewinellaceae</taxon>
        <taxon>Flavilitoribacter</taxon>
    </lineage>
</organism>
<dbReference type="InterPro" id="IPR020583">
    <property type="entry name" value="Inositol_monoP_metal-BS"/>
</dbReference>
<accession>A0A2D0MYS6</accession>
<dbReference type="PROSITE" id="PS00629">
    <property type="entry name" value="IMP_1"/>
    <property type="match status" value="1"/>
</dbReference>
<dbReference type="Gene3D" id="3.40.190.80">
    <property type="match status" value="1"/>
</dbReference>
<dbReference type="Pfam" id="PF00459">
    <property type="entry name" value="Inositol_P"/>
    <property type="match status" value="1"/>
</dbReference>
<protein>
    <submittedName>
        <fullName evidence="5">Inositol monophosphatase</fullName>
    </submittedName>
</protein>
<feature type="binding site" evidence="4">
    <location>
        <position position="229"/>
    </location>
    <ligand>
        <name>Mg(2+)</name>
        <dbReference type="ChEBI" id="CHEBI:18420"/>
        <label>1</label>
        <note>catalytic</note>
    </ligand>
</feature>
<dbReference type="OrthoDB" id="9772456at2"/>
<keyword evidence="6" id="KW-1185">Reference proteome</keyword>
<comment type="caution">
    <text evidence="5">The sequence shown here is derived from an EMBL/GenBank/DDBJ whole genome shotgun (WGS) entry which is preliminary data.</text>
</comment>
<reference evidence="5 6" key="1">
    <citation type="submission" date="2017-10" db="EMBL/GenBank/DDBJ databases">
        <title>The draft genome sequence of Lewinella nigricans NBRC 102662.</title>
        <authorList>
            <person name="Wang K."/>
        </authorList>
    </citation>
    <scope>NUCLEOTIDE SEQUENCE [LARGE SCALE GENOMIC DNA]</scope>
    <source>
        <strain evidence="5 6">NBRC 102662</strain>
    </source>
</reference>
<keyword evidence="2" id="KW-0378">Hydrolase</keyword>
<sequence length="276" mass="30396">MDLLQLNDIAIKAALAAGKVIRHYTDDDVTVEKKTGGTSYASQVVTVVDKACETIILEHLRPTFDAFDLALLSEETEDDGSRFEKDYFWCIDPMDGTLAFINKQPGFSVAIALIARDGSPVIGVVYDPSTDNLYHAVRGHGAYKNEAPWVIKPANDHLSYCTDRRLHDTPRADEIEELLYEYVEQFNLKGVREIAGAGSVLNGILVLENGPACMLKFPKKERGGGSIWDYAATACIYQELGLPATNFAGGKLDLNKKDGTFMNHQGVFYKNLITPG</sequence>
<gene>
    <name evidence="5" type="ORF">CRP01_37565</name>
</gene>
<dbReference type="RefSeq" id="WP_099155246.1">
    <property type="nucleotide sequence ID" value="NZ_PDUD01000056.1"/>
</dbReference>
<dbReference type="GO" id="GO:0008934">
    <property type="term" value="F:inositol monophosphate 1-phosphatase activity"/>
    <property type="evidence" value="ECO:0007669"/>
    <property type="project" value="TreeGrafter"/>
</dbReference>
<keyword evidence="3 4" id="KW-0460">Magnesium</keyword>
<dbReference type="SUPFAM" id="SSF56655">
    <property type="entry name" value="Carbohydrate phosphatase"/>
    <property type="match status" value="1"/>
</dbReference>
<evidence type="ECO:0000256" key="4">
    <source>
        <dbReference type="PIRSR" id="PIRSR600760-2"/>
    </source>
</evidence>
<feature type="binding site" evidence="4">
    <location>
        <position position="95"/>
    </location>
    <ligand>
        <name>Mg(2+)</name>
        <dbReference type="ChEBI" id="CHEBI:18420"/>
        <label>1</label>
        <note>catalytic</note>
    </ligand>
</feature>
<dbReference type="EMBL" id="PDUD01000056">
    <property type="protein sequence ID" value="PHN01377.1"/>
    <property type="molecule type" value="Genomic_DNA"/>
</dbReference>
<feature type="binding site" evidence="4">
    <location>
        <position position="74"/>
    </location>
    <ligand>
        <name>Mg(2+)</name>
        <dbReference type="ChEBI" id="CHEBI:18420"/>
        <label>1</label>
        <note>catalytic</note>
    </ligand>
</feature>
<dbReference type="AlphaFoldDB" id="A0A2D0MYS6"/>